<dbReference type="OMA" id="CISKERY"/>
<dbReference type="PANTHER" id="PTHR19229:SF36">
    <property type="entry name" value="ATP-BINDING CASSETTE SUB-FAMILY A MEMBER 2"/>
    <property type="match status" value="1"/>
</dbReference>
<feature type="transmembrane region" description="Helical" evidence="3">
    <location>
        <begin position="351"/>
        <end position="367"/>
    </location>
</feature>
<feature type="transmembrane region" description="Helical" evidence="3">
    <location>
        <begin position="429"/>
        <end position="447"/>
    </location>
</feature>
<dbReference type="InterPro" id="IPR026082">
    <property type="entry name" value="ABCA"/>
</dbReference>
<dbReference type="PROSITE" id="PS50893">
    <property type="entry name" value="ABC_TRANSPORTER_2"/>
    <property type="match status" value="1"/>
</dbReference>
<feature type="transmembrane region" description="Helical" evidence="3">
    <location>
        <begin position="1050"/>
        <end position="1072"/>
    </location>
</feature>
<feature type="transmembrane region" description="Helical" evidence="3">
    <location>
        <begin position="320"/>
        <end position="345"/>
    </location>
</feature>
<evidence type="ECO:0000259" key="4">
    <source>
        <dbReference type="PROSITE" id="PS50893"/>
    </source>
</evidence>
<dbReference type="InterPro" id="IPR003439">
    <property type="entry name" value="ABC_transporter-like_ATP-bd"/>
</dbReference>
<dbReference type="RefSeq" id="XP_022647698.1">
    <property type="nucleotide sequence ID" value="XM_022791963.1"/>
</dbReference>
<dbReference type="InParanoid" id="A0A7M7J7G6"/>
<dbReference type="Gene3D" id="3.40.50.300">
    <property type="entry name" value="P-loop containing nucleotide triphosphate hydrolases"/>
    <property type="match status" value="1"/>
</dbReference>
<keyword evidence="2" id="KW-0677">Repeat</keyword>
<feature type="domain" description="ABC transporter" evidence="4">
    <location>
        <begin position="522"/>
        <end position="760"/>
    </location>
</feature>
<feature type="transmembrane region" description="Helical" evidence="3">
    <location>
        <begin position="287"/>
        <end position="308"/>
    </location>
</feature>
<feature type="transmembrane region" description="Helical" evidence="3">
    <location>
        <begin position="40"/>
        <end position="60"/>
    </location>
</feature>
<feature type="transmembrane region" description="Helical" evidence="3">
    <location>
        <begin position="1084"/>
        <end position="1104"/>
    </location>
</feature>
<dbReference type="PANTHER" id="PTHR19229">
    <property type="entry name" value="ATP-BINDING CASSETTE TRANSPORTER SUBFAMILY A ABCA"/>
    <property type="match status" value="1"/>
</dbReference>
<dbReference type="AlphaFoldDB" id="A0A7M7J7G6"/>
<organism evidence="5 6">
    <name type="scientific">Varroa destructor</name>
    <name type="common">Honeybee mite</name>
    <dbReference type="NCBI Taxonomy" id="109461"/>
    <lineage>
        <taxon>Eukaryota</taxon>
        <taxon>Metazoa</taxon>
        <taxon>Ecdysozoa</taxon>
        <taxon>Arthropoda</taxon>
        <taxon>Chelicerata</taxon>
        <taxon>Arachnida</taxon>
        <taxon>Acari</taxon>
        <taxon>Parasitiformes</taxon>
        <taxon>Mesostigmata</taxon>
        <taxon>Gamasina</taxon>
        <taxon>Dermanyssoidea</taxon>
        <taxon>Varroidae</taxon>
        <taxon>Varroa</taxon>
    </lineage>
</organism>
<dbReference type="GO" id="GO:0140359">
    <property type="term" value="F:ABC-type transporter activity"/>
    <property type="evidence" value="ECO:0007669"/>
    <property type="project" value="InterPro"/>
</dbReference>
<dbReference type="GO" id="GO:0016887">
    <property type="term" value="F:ATP hydrolysis activity"/>
    <property type="evidence" value="ECO:0007669"/>
    <property type="project" value="InterPro"/>
</dbReference>
<reference evidence="5" key="1">
    <citation type="submission" date="2021-01" db="UniProtKB">
        <authorList>
            <consortium name="EnsemblMetazoa"/>
        </authorList>
    </citation>
    <scope>IDENTIFICATION</scope>
</reference>
<feature type="transmembrane region" description="Helical" evidence="3">
    <location>
        <begin position="376"/>
        <end position="394"/>
    </location>
</feature>
<dbReference type="GO" id="GO:0005524">
    <property type="term" value="F:ATP binding"/>
    <property type="evidence" value="ECO:0007669"/>
    <property type="project" value="InterPro"/>
</dbReference>
<evidence type="ECO:0000256" key="2">
    <source>
        <dbReference type="ARBA" id="ARBA00022737"/>
    </source>
</evidence>
<dbReference type="GeneID" id="111244633"/>
<accession>A0A7M7J7G6</accession>
<evidence type="ECO:0000313" key="6">
    <source>
        <dbReference type="Proteomes" id="UP000594260"/>
    </source>
</evidence>
<dbReference type="Proteomes" id="UP000594260">
    <property type="component" value="Unplaced"/>
</dbReference>
<keyword evidence="3" id="KW-1133">Transmembrane helix</keyword>
<protein>
    <recommendedName>
        <fullName evidence="4">ABC transporter domain-containing protein</fullName>
    </recommendedName>
</protein>
<feature type="transmembrane region" description="Helical" evidence="3">
    <location>
        <begin position="903"/>
        <end position="927"/>
    </location>
</feature>
<keyword evidence="1" id="KW-0813">Transport</keyword>
<keyword evidence="6" id="KW-1185">Reference proteome</keyword>
<evidence type="ECO:0000313" key="5">
    <source>
        <dbReference type="EnsemblMetazoa" id="XP_022647698"/>
    </source>
</evidence>
<feature type="transmembrane region" description="Helical" evidence="3">
    <location>
        <begin position="231"/>
        <end position="253"/>
    </location>
</feature>
<evidence type="ECO:0000256" key="3">
    <source>
        <dbReference type="SAM" id="Phobius"/>
    </source>
</evidence>
<evidence type="ECO:0000256" key="1">
    <source>
        <dbReference type="ARBA" id="ARBA00022448"/>
    </source>
</evidence>
<keyword evidence="3" id="KW-0812">Transmembrane</keyword>
<dbReference type="GO" id="GO:0016020">
    <property type="term" value="C:membrane"/>
    <property type="evidence" value="ECO:0007669"/>
    <property type="project" value="InterPro"/>
</dbReference>
<dbReference type="GO" id="GO:0005319">
    <property type="term" value="F:lipid transporter activity"/>
    <property type="evidence" value="ECO:0007669"/>
    <property type="project" value="TreeGrafter"/>
</dbReference>
<keyword evidence="3" id="KW-0472">Membrane</keyword>
<dbReference type="InterPro" id="IPR027417">
    <property type="entry name" value="P-loop_NTPase"/>
</dbReference>
<name>A0A7M7J7G6_VARDE</name>
<proteinExistence type="predicted"/>
<dbReference type="SUPFAM" id="SSF52540">
    <property type="entry name" value="P-loop containing nucleoside triphosphate hydrolases"/>
    <property type="match status" value="1"/>
</dbReference>
<sequence>MTFSAPLYWTPSSLRRQVLTEVRRKMQSTLLLLRKNMPRWYWWMIHYVFSSMYTAFLLIFRYQELPRTVGEIRYQQWDILNCKQTLTSEYMPRFKIVDADNTMGPLDEFFDFERVVKHKHDFNDFMGLSQLGVHVLNRTTSNYQYNELLAISGSVHPSKFSPLRLEPKSFLLFDPQESFITQHEFLRNGFLCVVGRMVAYQNQLLNKINITITPMPFANDTFDSFFKEAEIWCIPLAITALFLSILLSLTTALNNDERNRVYIMLQVVDYNRLANTMTHLAVHTVQIWIFVTLMCLGMLLGASVVHTMSDYPSRFYERIFFLWCMAGIYGTALAALCTFFTVAFYPRGGSWIAVALAVMPLWAAVIGERTFGCYRFWYWFFPLLNPFLAFHMCLVDPQATFRGLGGQTDCYTRMVLDTHLLVGEIVEPGFVYLIFHLLVSIAAVTWVETYHMSIDSSFETTGLPHQRLICCTTILPSKWGIFSRLWSSKTDASDEAFGQTGRCRPLEGILRAVESDHHELVASIKEVSVNWKGENIMDKFTMKFPVDFVTALVSQSPMFFAVFIGVLTGTIRTYTGQISSHGEHHGPSVTSTSHTKDLHYNTLKGHISVCTADPILFNNLTVLDNFRILNKLLTYAELDLHSQELMARLNVLHLIGCKVRKLTTGQKKLIAMIIALSSASLVTILEEPLQGLHQEDIPLVLQLIHIGKRQRSVVVLTASPKVAELLGQRIGIEFQGELALDGSPSFLRNKFHFDYSLCISKERYCRMGQIYDALEELTGSLLTAFDDFVSAKFLFHLTHHDKLNVLEKISERLDQQKNELKIAGFSLAETTIEDMLFLLNHPEGLRGADIEGAGTTKADVRNWLRMHTATKVKRLRYQKFLVALSSVILHSGINISRLPLARYIVACLVVITLTYFLVHSGYVLMYLDYSDEINPFMNYCVRGDADLLKMIEPYFKGLNRYRWERGDSYKTLRSKYEFCLDAKKDPKNLSDVIEISVHPNNEDILHSVIVSLLNVALARQNRSVSYTLKVVKSKLDSYRERLTFESDASLLFRMIVIVFIITNSFYCVRATYTPFLYRHLFYSGLSKLPFFIGTYTVLLILKLLTKGHWLEPHHDRFD</sequence>
<dbReference type="EnsemblMetazoa" id="XM_022791963">
    <property type="protein sequence ID" value="XP_022647698"/>
    <property type="gene ID" value="LOC111244633"/>
</dbReference>
<dbReference type="KEGG" id="vde:111244633"/>